<evidence type="ECO:0000313" key="5">
    <source>
        <dbReference type="EMBL" id="TWT37137.1"/>
    </source>
</evidence>
<feature type="domain" description="Multidrug resistance protein MdtA-like barrel-sandwich hybrid" evidence="3">
    <location>
        <begin position="62"/>
        <end position="214"/>
    </location>
</feature>
<comment type="caution">
    <text evidence="5">The sequence shown here is derived from an EMBL/GenBank/DDBJ whole genome shotgun (WGS) entry which is preliminary data.</text>
</comment>
<dbReference type="InterPro" id="IPR006143">
    <property type="entry name" value="RND_pump_MFP"/>
</dbReference>
<evidence type="ECO:0000313" key="6">
    <source>
        <dbReference type="Proteomes" id="UP000316714"/>
    </source>
</evidence>
<dbReference type="Gene3D" id="2.40.30.170">
    <property type="match status" value="1"/>
</dbReference>
<proteinExistence type="inferred from homology"/>
<sequence>MRRWLKRLVILVLVLGAGYAAYLPVSAKMREQSKPKWRTAKVTQGRIVYDVRATGTIEPVLKVSIGSFVSGPITDLYADFNQEVQQGDLLARIDPRLFDAAVARDQASLDTRRADVQRATALYKQSVRNEQRAVALRDENEDFISPREMDSYHFERMSLEAQLRVAKAAVKQAESALETSQANLAYTEIRSPVDGMVINRLINQGQTLAAQFQTPELFQVVPDMEKKMHVIATIDEADVGSILQAKENGLPVEFKVSAYPDDAFEGEIEQIRKNATTTENVVTYPVVVAAANPELKLLPGMTAQLSFQVDEREDAIRIPNAALRFYPPNKSLVREQDRKLLDGADDEEDKDLDDAHLTEAERAELLDKRSRRHVWVQDGEFLRAAPVKIGLSNWKYTELVEGDLKIGDELVIGQQTGEQP</sequence>
<feature type="domain" description="CusB-like beta-barrel" evidence="4">
    <location>
        <begin position="247"/>
        <end position="308"/>
    </location>
</feature>
<dbReference type="Proteomes" id="UP000316714">
    <property type="component" value="Unassembled WGS sequence"/>
</dbReference>
<name>A0A5C5VGQ6_9BACT</name>
<dbReference type="Pfam" id="PF25917">
    <property type="entry name" value="BSH_RND"/>
    <property type="match status" value="1"/>
</dbReference>
<evidence type="ECO:0000256" key="1">
    <source>
        <dbReference type="ARBA" id="ARBA00009477"/>
    </source>
</evidence>
<dbReference type="SUPFAM" id="SSF111369">
    <property type="entry name" value="HlyD-like secretion proteins"/>
    <property type="match status" value="1"/>
</dbReference>
<protein>
    <submittedName>
        <fullName evidence="5">Macrolide export protein MacA</fullName>
    </submittedName>
</protein>
<keyword evidence="2" id="KW-0175">Coiled coil</keyword>
<organism evidence="5 6">
    <name type="scientific">Posidoniimonas corsicana</name>
    <dbReference type="NCBI Taxonomy" id="1938618"/>
    <lineage>
        <taxon>Bacteria</taxon>
        <taxon>Pseudomonadati</taxon>
        <taxon>Planctomycetota</taxon>
        <taxon>Planctomycetia</taxon>
        <taxon>Pirellulales</taxon>
        <taxon>Lacipirellulaceae</taxon>
        <taxon>Posidoniimonas</taxon>
    </lineage>
</organism>
<evidence type="ECO:0000256" key="2">
    <source>
        <dbReference type="SAM" id="Coils"/>
    </source>
</evidence>
<feature type="coiled-coil region" evidence="2">
    <location>
        <begin position="156"/>
        <end position="183"/>
    </location>
</feature>
<gene>
    <name evidence="5" type="primary">macA_1</name>
    <name evidence="5" type="ORF">KOR34_20840</name>
</gene>
<dbReference type="PANTHER" id="PTHR30469">
    <property type="entry name" value="MULTIDRUG RESISTANCE PROTEIN MDTA"/>
    <property type="match status" value="1"/>
</dbReference>
<dbReference type="EMBL" id="SIHJ01000001">
    <property type="protein sequence ID" value="TWT37137.1"/>
    <property type="molecule type" value="Genomic_DNA"/>
</dbReference>
<accession>A0A5C5VGQ6</accession>
<dbReference type="AlphaFoldDB" id="A0A5C5VGQ6"/>
<comment type="similarity">
    <text evidence="1">Belongs to the membrane fusion protein (MFP) (TC 8.A.1) family.</text>
</comment>
<dbReference type="NCBIfam" id="TIGR01730">
    <property type="entry name" value="RND_mfp"/>
    <property type="match status" value="1"/>
</dbReference>
<keyword evidence="6" id="KW-1185">Reference proteome</keyword>
<dbReference type="InterPro" id="IPR058625">
    <property type="entry name" value="MdtA-like_BSH"/>
</dbReference>
<dbReference type="Pfam" id="PF25954">
    <property type="entry name" value="Beta-barrel_RND_2"/>
    <property type="match status" value="1"/>
</dbReference>
<dbReference type="GO" id="GO:1990281">
    <property type="term" value="C:efflux pump complex"/>
    <property type="evidence" value="ECO:0007669"/>
    <property type="project" value="TreeGrafter"/>
</dbReference>
<reference evidence="5 6" key="1">
    <citation type="submission" date="2019-02" db="EMBL/GenBank/DDBJ databases">
        <title>Deep-cultivation of Planctomycetes and their phenomic and genomic characterization uncovers novel biology.</title>
        <authorList>
            <person name="Wiegand S."/>
            <person name="Jogler M."/>
            <person name="Boedeker C."/>
            <person name="Pinto D."/>
            <person name="Vollmers J."/>
            <person name="Rivas-Marin E."/>
            <person name="Kohn T."/>
            <person name="Peeters S.H."/>
            <person name="Heuer A."/>
            <person name="Rast P."/>
            <person name="Oberbeckmann S."/>
            <person name="Bunk B."/>
            <person name="Jeske O."/>
            <person name="Meyerdierks A."/>
            <person name="Storesund J.E."/>
            <person name="Kallscheuer N."/>
            <person name="Luecker S."/>
            <person name="Lage O.M."/>
            <person name="Pohl T."/>
            <person name="Merkel B.J."/>
            <person name="Hornburger P."/>
            <person name="Mueller R.-W."/>
            <person name="Bruemmer F."/>
            <person name="Labrenz M."/>
            <person name="Spormann A.M."/>
            <person name="Op Den Camp H."/>
            <person name="Overmann J."/>
            <person name="Amann R."/>
            <person name="Jetten M.S.M."/>
            <person name="Mascher T."/>
            <person name="Medema M.H."/>
            <person name="Devos D.P."/>
            <person name="Kaster A.-K."/>
            <person name="Ovreas L."/>
            <person name="Rohde M."/>
            <person name="Galperin M.Y."/>
            <person name="Jogler C."/>
        </authorList>
    </citation>
    <scope>NUCLEOTIDE SEQUENCE [LARGE SCALE GENOMIC DNA]</scope>
    <source>
        <strain evidence="5 6">KOR34</strain>
    </source>
</reference>
<dbReference type="RefSeq" id="WP_146564491.1">
    <property type="nucleotide sequence ID" value="NZ_SIHJ01000001.1"/>
</dbReference>
<dbReference type="GO" id="GO:0015562">
    <property type="term" value="F:efflux transmembrane transporter activity"/>
    <property type="evidence" value="ECO:0007669"/>
    <property type="project" value="TreeGrafter"/>
</dbReference>
<dbReference type="PANTHER" id="PTHR30469:SF33">
    <property type="entry name" value="SLR1207 PROTEIN"/>
    <property type="match status" value="1"/>
</dbReference>
<dbReference type="InterPro" id="IPR058792">
    <property type="entry name" value="Beta-barrel_RND_2"/>
</dbReference>
<evidence type="ECO:0000259" key="3">
    <source>
        <dbReference type="Pfam" id="PF25917"/>
    </source>
</evidence>
<evidence type="ECO:0000259" key="4">
    <source>
        <dbReference type="Pfam" id="PF25954"/>
    </source>
</evidence>
<dbReference type="OrthoDB" id="9809068at2"/>
<dbReference type="Gene3D" id="2.40.50.100">
    <property type="match status" value="2"/>
</dbReference>